<feature type="compositionally biased region" description="Low complexity" evidence="1">
    <location>
        <begin position="2426"/>
        <end position="2435"/>
    </location>
</feature>
<feature type="compositionally biased region" description="Polar residues" evidence="1">
    <location>
        <begin position="1106"/>
        <end position="1132"/>
    </location>
</feature>
<feature type="compositionally biased region" description="Polar residues" evidence="1">
    <location>
        <begin position="1168"/>
        <end position="1205"/>
    </location>
</feature>
<dbReference type="Gene3D" id="2.30.30.490">
    <property type="match status" value="1"/>
</dbReference>
<feature type="compositionally biased region" description="Polar residues" evidence="1">
    <location>
        <begin position="39"/>
        <end position="48"/>
    </location>
</feature>
<dbReference type="GO" id="GO:0003682">
    <property type="term" value="F:chromatin binding"/>
    <property type="evidence" value="ECO:0007669"/>
    <property type="project" value="InterPro"/>
</dbReference>
<proteinExistence type="predicted"/>
<feature type="compositionally biased region" description="Polar residues" evidence="1">
    <location>
        <begin position="865"/>
        <end position="875"/>
    </location>
</feature>
<name>A0A430Q6V3_SCHBO</name>
<feature type="region of interest" description="Disordered" evidence="1">
    <location>
        <begin position="676"/>
        <end position="695"/>
    </location>
</feature>
<feature type="region of interest" description="Disordered" evidence="1">
    <location>
        <begin position="1983"/>
        <end position="2009"/>
    </location>
</feature>
<feature type="region of interest" description="Disordered" evidence="1">
    <location>
        <begin position="1"/>
        <end position="153"/>
    </location>
</feature>
<sequence length="2591" mass="288351">MKRKGKQKTSKPSGRYGLKGSLKSYYGDSQLHPECGSPDTGSKSSHGLSKTPDDTSSESVHSRSLRNSSVGDDNLSQMESRGRRVLDKKGHNGDLDQNVFKNFADDYSNESRDREGSLPMGLSSEHELPYDDESTRETLSTKDLSGSHNSVFVEPRQPDKVTVDYNSASHTQRKVNKRELKALLKQTKKKPSTVDETVIAAIDELAIHLKDTCVIDTKPVPRRPIPVAISPTLASRQSETPSRRGVGARRGGRRGRGARRGGLSSPTSTTSIEQTVLPASWVPLILPNPLRSPVTSDHEGDNLVVKSKLCAPWLQQLPESRVHRFVVNMRRLLAATLKNPIETDHLSKKPIQLIDLTSDKQDYSTSAFDNQSKQLSFPLNSNVQNLSHHTIIPSEIKNTDQLPLIKTVEDVNQNDSKFISNPTEDSASKLNFKLVESTTVTRTLVSSLTKRRGRGKKHHGFRRNFSSVQSNTIGASESIPLTNTSLVSSSNPTNNQHVETSQHVIRMPKSTSKEISHSHISVYMWFSGKSRVSRELRGLVTWDAVMAEQRKREQELKDIEAKGGSASLHPSEVTLSVVTDFIASVEEEGLTPKLRRTRQTSGSVPSHVTHSAVGSDAASMQTTIAASEHTNYEINCRVKPGETSSVVAYSGLSTEVSSVSSDNIISVQKTTIHKTTVDNKPSTGNSAGESRLNHSDCDQKCSFSVTSDASEMESACVTQYSPISVEQEPNESQHASFEQLDDGAYQSSTTVKRNIIPLKSPGRRKKKYKINRLFKSHPCDSDRHPEQYILNDSVSQTSVTVDSRQQFDTSSSVSSLPVPSAKRKRQTQHGVLTSTDPILEDPNFVEQSTRLQETDGSDACDILPTSASSSLPTNVRRSSTSRSSALPPRKRYKVGIDTSNTSENHASSVMDKDNLRDFCKSGFNEPNLSVTVIDLTDNASTTGICHLGNADISLSKPEHRKRGRGRPSRRLERLESNSNIPVSPCLSSDSVSVTCDRPKREAAAMGFASLVAANLNNTGVAINSAPETPETINVRSETGSLPSPTTNISWVEQQQQQHIGALEIQACKPTVSRGRGRPPKPRPIQLPVAEHMLNRSAVDSENMLDSISSRPLQTVNESPLSTSSTTHAQESIQVKEATHQSSEQSTENQQMRINEVPIDTALKETDDSAISRSQSDSNNSLTMSIKSSKPLSIKQTSKKNSLQSSIKMKSEVDHLTIKSMANSSILGLDASSTLLNQQHCRLPSRNSFFKDATISSLEQISFLKDRCLSGPLYELFCKFLDEPDPLEPNYRLCAPIIYLPSPERYPEFYRFTLSSHLSGSGLNVKFTSNFTNRLFSPIGDNNNDDNDEIYHVEYPSLCLASIASRFIINSIKDQTLNNNDDDNLSPHHHHQHLLHVELSEKEENHYLLEYPRSLSAAMSLNDVDAVFDLQDTLVKGEHEFWTLGSPDGTCQIRTDDYAFVNRFWLNHLNISQDISKGTTTTVSMNVKQLLDQSLQSPVKSAYDRIIVRIYRLWKDVSGLAWLEGGLFLRPYDLPPLSVITDSSKCPQFWHHDEVVYDEARRVILPLDAWIGRCMVLCPSAYRVGRPADLLYTAHIKEFMPSLKNDNLNDSNSTANQFQYFFVCEKLFEQSSVDNHSCRFDEISPGYLKVSMKPYCFLRKPDNQCIRGSLPRQYSAVELLTRDQIPFSEASVKDEQTFEIKTSPEECTTTSGNMSNSDEKNATVPVGSLKQKGEKLARVVDWLERKRQTNSSQSTVTLPQNSIVPEQQQQQTSISLLPVENNQVIDEISLPSSRSLCSRGRIPLRINRGRSRGFNKSLKLTSSNPVPLLPDKFSTLTAVLPDKIDEISSSKEDESLNILVKRTCMSENSSPTQSNIVQISSEINVDYNLSSLVIIDSNNSLCNTVDENSPKQLSNDHLISSNTEEINMNTLALNSIVPITSTTNNNNNNSPLNSLNSLKPSDLQSNEDSIDRLSSVILKPTSNNQSIIMSPTDDHLNISSSPSFGSTRKRKCSITRKRLVPEPELLHEIIDNLQNNNNNNTSCLTVNHLSELNHNNTYDNISVESLNNSIHISDDTKHLSPSTNQISSIDRTLSIQSSSSSLLSSSSSSSSLLLCTHLYESNLIQNNNNNDDETCLMNIQPIFSSHITIHKVLTEIKHFALKSNQPVIMSFNHNNNNNNLKSINDCDHQLSTSTIPSNYSLNQINITNHSINPLNKDQSIESSHEKEVVVVDDDDNADDDHHHHNISPTSTENISHINNDIDIDDVNNNNNNCVVNNNVQDENISFITTNHDNNSLLDTSIDLLNNLTTTTTTEQKVNDSSIGASYEINQFVVENETTTTEIISPISLVTNSKSISNDNDSPPISIGTPVLDEKLDSIEHISTDIIPECFQSIKTSYNVTDLQTPIVQNCQLKTKVDTDISKSRQPTTTTTNITTTAHNSSSILASKKFKESSRDYGGHYENRHHSHGHHNSYQSRNSSKFDHYRSSSSSTSKQHPCFSSHHSHHNSRYDRKHHTHPPHYHHQQQQSHRHDEYNPRYRDSSSSHRSRDRDDSSPYSSRHNHGERSVSNSSHRHQDRIYTSGNNRDPSEASNC</sequence>
<feature type="compositionally biased region" description="Polar residues" evidence="1">
    <location>
        <begin position="1996"/>
        <end position="2005"/>
    </location>
</feature>
<feature type="compositionally biased region" description="Polar residues" evidence="1">
    <location>
        <begin position="676"/>
        <end position="688"/>
    </location>
</feature>
<feature type="compositionally biased region" description="Basic residues" evidence="1">
    <location>
        <begin position="246"/>
        <end position="259"/>
    </location>
</feature>
<feature type="region of interest" description="Disordered" evidence="1">
    <location>
        <begin position="1106"/>
        <end position="1152"/>
    </location>
</feature>
<feature type="compositionally biased region" description="Low complexity" evidence="1">
    <location>
        <begin position="800"/>
        <end position="820"/>
    </location>
</feature>
<feature type="compositionally biased region" description="Polar residues" evidence="1">
    <location>
        <begin position="1139"/>
        <end position="1152"/>
    </location>
</feature>
<feature type="compositionally biased region" description="Polar residues" evidence="1">
    <location>
        <begin position="897"/>
        <end position="907"/>
    </location>
</feature>
<evidence type="ECO:0000313" key="4">
    <source>
        <dbReference type="Proteomes" id="UP000290809"/>
    </source>
</evidence>
<feature type="region of interest" description="Disordered" evidence="1">
    <location>
        <begin position="1068"/>
        <end position="1090"/>
    </location>
</feature>
<keyword evidence="4" id="KW-1185">Reference proteome</keyword>
<feature type="compositionally biased region" description="Basic and acidic residues" evidence="1">
    <location>
        <begin position="124"/>
        <end position="140"/>
    </location>
</feature>
<dbReference type="Proteomes" id="UP000290809">
    <property type="component" value="Unassembled WGS sequence"/>
</dbReference>
<feature type="compositionally biased region" description="Polar residues" evidence="1">
    <location>
        <begin position="2576"/>
        <end position="2591"/>
    </location>
</feature>
<gene>
    <name evidence="3" type="ORF">DC041_0011324</name>
</gene>
<organism evidence="3 4">
    <name type="scientific">Schistosoma bovis</name>
    <name type="common">Blood fluke</name>
    <dbReference type="NCBI Taxonomy" id="6184"/>
    <lineage>
        <taxon>Eukaryota</taxon>
        <taxon>Metazoa</taxon>
        <taxon>Spiralia</taxon>
        <taxon>Lophotrochozoa</taxon>
        <taxon>Platyhelminthes</taxon>
        <taxon>Trematoda</taxon>
        <taxon>Digenea</taxon>
        <taxon>Strigeidida</taxon>
        <taxon>Schistosomatoidea</taxon>
        <taxon>Schistosomatidae</taxon>
        <taxon>Schistosoma</taxon>
    </lineage>
</organism>
<reference evidence="3 4" key="1">
    <citation type="journal article" date="2019" name="PLoS Pathog.">
        <title>Genome sequence of the bovine parasite Schistosoma bovis Tanzania.</title>
        <authorList>
            <person name="Oey H."/>
            <person name="Zakrzewski M."/>
            <person name="Gobert G."/>
            <person name="Gravermann K."/>
            <person name="Stoye J."/>
            <person name="Jones M."/>
            <person name="Mcmanus D."/>
            <person name="Krause L."/>
        </authorList>
    </citation>
    <scope>NUCLEOTIDE SEQUENCE [LARGE SCALE GENOMIC DNA]</scope>
    <source>
        <strain evidence="3 4">TAN1997</strain>
    </source>
</reference>
<feature type="region of interest" description="Disordered" evidence="1">
    <location>
        <begin position="955"/>
        <end position="977"/>
    </location>
</feature>
<evidence type="ECO:0000259" key="2">
    <source>
        <dbReference type="PROSITE" id="PS51038"/>
    </source>
</evidence>
<feature type="compositionally biased region" description="Polar residues" evidence="1">
    <location>
        <begin position="65"/>
        <end position="79"/>
    </location>
</feature>
<dbReference type="InterPro" id="IPR043151">
    <property type="entry name" value="BAH_sf"/>
</dbReference>
<feature type="compositionally biased region" description="Basic and acidic residues" evidence="1">
    <location>
        <begin position="2527"/>
        <end position="2551"/>
    </location>
</feature>
<evidence type="ECO:0000313" key="3">
    <source>
        <dbReference type="EMBL" id="RTG83417.1"/>
    </source>
</evidence>
<feature type="region of interest" description="Disordered" evidence="1">
    <location>
        <begin position="800"/>
        <end position="908"/>
    </location>
</feature>
<feature type="region of interest" description="Disordered" evidence="1">
    <location>
        <begin position="2416"/>
        <end position="2591"/>
    </location>
</feature>
<feature type="region of interest" description="Disordered" evidence="1">
    <location>
        <begin position="596"/>
        <end position="616"/>
    </location>
</feature>
<feature type="compositionally biased region" description="Low complexity" evidence="1">
    <location>
        <begin position="1941"/>
        <end position="1960"/>
    </location>
</feature>
<dbReference type="STRING" id="6184.A0A430Q6V3"/>
<feature type="region of interest" description="Disordered" evidence="1">
    <location>
        <begin position="231"/>
        <end position="270"/>
    </location>
</feature>
<dbReference type="PROSITE" id="PS51038">
    <property type="entry name" value="BAH"/>
    <property type="match status" value="1"/>
</dbReference>
<evidence type="ECO:0000256" key="1">
    <source>
        <dbReference type="SAM" id="MobiDB-lite"/>
    </source>
</evidence>
<feature type="region of interest" description="Disordered" evidence="1">
    <location>
        <begin position="1164"/>
        <end position="1205"/>
    </location>
</feature>
<feature type="compositionally biased region" description="Basic and acidic residues" evidence="1">
    <location>
        <begin position="2447"/>
        <end position="2462"/>
    </location>
</feature>
<feature type="compositionally biased region" description="Basic residues" evidence="1">
    <location>
        <begin position="958"/>
        <end position="968"/>
    </location>
</feature>
<protein>
    <recommendedName>
        <fullName evidence="2">BAH domain-containing protein</fullName>
    </recommendedName>
</protein>
<feature type="compositionally biased region" description="Basic and acidic residues" evidence="1">
    <location>
        <begin position="80"/>
        <end position="94"/>
    </location>
</feature>
<feature type="compositionally biased region" description="Basic residues" evidence="1">
    <location>
        <begin position="2500"/>
        <end position="2521"/>
    </location>
</feature>
<accession>A0A430Q6V3</accession>
<feature type="region of interest" description="Disordered" evidence="1">
    <location>
        <begin position="1703"/>
        <end position="1727"/>
    </location>
</feature>
<feature type="compositionally biased region" description="Polar residues" evidence="1">
    <location>
        <begin position="1704"/>
        <end position="1715"/>
    </location>
</feature>
<comment type="caution">
    <text evidence="3">The sequence shown here is derived from an EMBL/GenBank/DDBJ whole genome shotgun (WGS) entry which is preliminary data.</text>
</comment>
<feature type="compositionally biased region" description="Polar residues" evidence="1">
    <location>
        <begin position="599"/>
        <end position="609"/>
    </location>
</feature>
<dbReference type="InterPro" id="IPR001025">
    <property type="entry name" value="BAH_dom"/>
</dbReference>
<feature type="compositionally biased region" description="Polar residues" evidence="1">
    <location>
        <begin position="141"/>
        <end position="150"/>
    </location>
</feature>
<dbReference type="EMBL" id="QMKO01002467">
    <property type="protein sequence ID" value="RTG83417.1"/>
    <property type="molecule type" value="Genomic_DNA"/>
</dbReference>
<feature type="region of interest" description="Disordered" evidence="1">
    <location>
        <begin position="1941"/>
        <end position="1965"/>
    </location>
</feature>
<feature type="domain" description="BAH" evidence="2">
    <location>
        <begin position="1485"/>
        <end position="1607"/>
    </location>
</feature>